<evidence type="ECO:0000256" key="4">
    <source>
        <dbReference type="ARBA" id="ARBA00023002"/>
    </source>
</evidence>
<comment type="similarity">
    <text evidence="1">Belongs to the cytochrome P450 family.</text>
</comment>
<dbReference type="EMBL" id="AUPC02000102">
    <property type="protein sequence ID" value="POG71935.1"/>
    <property type="molecule type" value="Genomic_DNA"/>
</dbReference>
<protein>
    <submittedName>
        <fullName evidence="7">Cytochrome P450</fullName>
    </submittedName>
</protein>
<keyword evidence="2" id="KW-0349">Heme</keyword>
<dbReference type="InterPro" id="IPR050196">
    <property type="entry name" value="Cytochrome_P450_Monoox"/>
</dbReference>
<organism evidence="7 8">
    <name type="scientific">Rhizophagus irregularis (strain DAOM 181602 / DAOM 197198 / MUCL 43194)</name>
    <name type="common">Arbuscular mycorrhizal fungus</name>
    <name type="synonym">Glomus intraradices</name>
    <dbReference type="NCBI Taxonomy" id="747089"/>
    <lineage>
        <taxon>Eukaryota</taxon>
        <taxon>Fungi</taxon>
        <taxon>Fungi incertae sedis</taxon>
        <taxon>Mucoromycota</taxon>
        <taxon>Glomeromycotina</taxon>
        <taxon>Glomeromycetes</taxon>
        <taxon>Glomerales</taxon>
        <taxon>Glomeraceae</taxon>
        <taxon>Rhizophagus</taxon>
    </lineage>
</organism>
<dbReference type="PRINTS" id="PR00463">
    <property type="entry name" value="EP450I"/>
</dbReference>
<keyword evidence="6" id="KW-0503">Monooxygenase</keyword>
<dbReference type="Gene3D" id="1.10.630.10">
    <property type="entry name" value="Cytochrome P450"/>
    <property type="match status" value="2"/>
</dbReference>
<reference evidence="7 8" key="2">
    <citation type="journal article" date="2018" name="New Phytol.">
        <title>High intraspecific genome diversity in the model arbuscular mycorrhizal symbiont Rhizophagus irregularis.</title>
        <authorList>
            <person name="Chen E.C.H."/>
            <person name="Morin E."/>
            <person name="Beaudet D."/>
            <person name="Noel J."/>
            <person name="Yildirir G."/>
            <person name="Ndikumana S."/>
            <person name="Charron P."/>
            <person name="St-Onge C."/>
            <person name="Giorgi J."/>
            <person name="Kruger M."/>
            <person name="Marton T."/>
            <person name="Ropars J."/>
            <person name="Grigoriev I.V."/>
            <person name="Hainaut M."/>
            <person name="Henrissat B."/>
            <person name="Roux C."/>
            <person name="Martin F."/>
            <person name="Corradi N."/>
        </authorList>
    </citation>
    <scope>NUCLEOTIDE SEQUENCE [LARGE SCALE GENOMIC DNA]</scope>
    <source>
        <strain evidence="7 8">DAOM 197198</strain>
    </source>
</reference>
<proteinExistence type="inferred from homology"/>
<dbReference type="Proteomes" id="UP000018888">
    <property type="component" value="Unassembled WGS sequence"/>
</dbReference>
<evidence type="ECO:0000256" key="1">
    <source>
        <dbReference type="ARBA" id="ARBA00010617"/>
    </source>
</evidence>
<evidence type="ECO:0000313" key="7">
    <source>
        <dbReference type="EMBL" id="POG71935.1"/>
    </source>
</evidence>
<dbReference type="GO" id="GO:0005506">
    <property type="term" value="F:iron ion binding"/>
    <property type="evidence" value="ECO:0007669"/>
    <property type="project" value="InterPro"/>
</dbReference>
<keyword evidence="5" id="KW-0408">Iron</keyword>
<dbReference type="SUPFAM" id="SSF48264">
    <property type="entry name" value="Cytochrome P450"/>
    <property type="match status" value="1"/>
</dbReference>
<sequence>MWALMRQKPHDEIEEIMSKSSGDHEIYLTRIGPFKQISFVSPECVKDLLMAPEEDVPKFEFFYSNDECLKSPEIPHYINVNKHNISFIGTPLRMIFSFINEINELPLESNKKFFKAVEEFDNFIYEIIEKKKDEMKNNKINNKENSTDLLTKMLEYATSIALATSFYYLAKYPEMQERTRSEVINILGNNLTIPTSEQLKEMNYVNAIIKESLRIHPPTTLTNFRKPSKPIKIGSYVVPKGVLCIMNIWQIHHNFKYWENPNQYKS</sequence>
<evidence type="ECO:0000313" key="8">
    <source>
        <dbReference type="Proteomes" id="UP000018888"/>
    </source>
</evidence>
<evidence type="ECO:0000256" key="2">
    <source>
        <dbReference type="ARBA" id="ARBA00022617"/>
    </source>
</evidence>
<name>A0A2P4Q2P8_RHIID</name>
<dbReference type="InterPro" id="IPR001128">
    <property type="entry name" value="Cyt_P450"/>
</dbReference>
<dbReference type="Pfam" id="PF00067">
    <property type="entry name" value="p450"/>
    <property type="match status" value="1"/>
</dbReference>
<dbReference type="AlphaFoldDB" id="A0A2P4Q2P8"/>
<gene>
    <name evidence="7" type="ORF">GLOIN_2v1478157</name>
</gene>
<comment type="caution">
    <text evidence="7">The sequence shown here is derived from an EMBL/GenBank/DDBJ whole genome shotgun (WGS) entry which is preliminary data.</text>
</comment>
<dbReference type="PANTHER" id="PTHR24291">
    <property type="entry name" value="CYTOCHROME P450 FAMILY 4"/>
    <property type="match status" value="1"/>
</dbReference>
<dbReference type="VEuPathDB" id="FungiDB:RhiirFUN_010069"/>
<keyword evidence="3" id="KW-0479">Metal-binding</keyword>
<keyword evidence="4" id="KW-0560">Oxidoreductase</keyword>
<evidence type="ECO:0000256" key="5">
    <source>
        <dbReference type="ARBA" id="ARBA00023004"/>
    </source>
</evidence>
<dbReference type="GO" id="GO:0004497">
    <property type="term" value="F:monooxygenase activity"/>
    <property type="evidence" value="ECO:0007669"/>
    <property type="project" value="UniProtKB-KW"/>
</dbReference>
<dbReference type="GO" id="GO:0016705">
    <property type="term" value="F:oxidoreductase activity, acting on paired donors, with incorporation or reduction of molecular oxygen"/>
    <property type="evidence" value="ECO:0007669"/>
    <property type="project" value="InterPro"/>
</dbReference>
<dbReference type="PANTHER" id="PTHR24291:SF50">
    <property type="entry name" value="BIFUNCTIONAL ALBAFLAVENONE MONOOXYGENASE_TERPENE SYNTHASE"/>
    <property type="match status" value="1"/>
</dbReference>
<dbReference type="InterPro" id="IPR036396">
    <property type="entry name" value="Cyt_P450_sf"/>
</dbReference>
<evidence type="ECO:0000256" key="6">
    <source>
        <dbReference type="ARBA" id="ARBA00023033"/>
    </source>
</evidence>
<dbReference type="InterPro" id="IPR002401">
    <property type="entry name" value="Cyt_P450_E_grp-I"/>
</dbReference>
<keyword evidence="8" id="KW-1185">Reference proteome</keyword>
<reference evidence="7 8" key="1">
    <citation type="journal article" date="2013" name="Proc. Natl. Acad. Sci. U.S.A.">
        <title>Genome of an arbuscular mycorrhizal fungus provides insight into the oldest plant symbiosis.</title>
        <authorList>
            <person name="Tisserant E."/>
            <person name="Malbreil M."/>
            <person name="Kuo A."/>
            <person name="Kohler A."/>
            <person name="Symeonidi A."/>
            <person name="Balestrini R."/>
            <person name="Charron P."/>
            <person name="Duensing N."/>
            <person name="Frei Dit Frey N."/>
            <person name="Gianinazzi-Pearson V."/>
            <person name="Gilbert L.B."/>
            <person name="Handa Y."/>
            <person name="Herr J.R."/>
            <person name="Hijri M."/>
            <person name="Koul R."/>
            <person name="Kawaguchi M."/>
            <person name="Krajinski F."/>
            <person name="Lammers P.J."/>
            <person name="Masclaux F.G."/>
            <person name="Murat C."/>
            <person name="Morin E."/>
            <person name="Ndikumana S."/>
            <person name="Pagni M."/>
            <person name="Petitpierre D."/>
            <person name="Requena N."/>
            <person name="Rosikiewicz P."/>
            <person name="Riley R."/>
            <person name="Saito K."/>
            <person name="San Clemente H."/>
            <person name="Shapiro H."/>
            <person name="van Tuinen D."/>
            <person name="Becard G."/>
            <person name="Bonfante P."/>
            <person name="Paszkowski U."/>
            <person name="Shachar-Hill Y.Y."/>
            <person name="Tuskan G.A."/>
            <person name="Young P.W."/>
            <person name="Sanders I.R."/>
            <person name="Henrissat B."/>
            <person name="Rensing S.A."/>
            <person name="Grigoriev I.V."/>
            <person name="Corradi N."/>
            <person name="Roux C."/>
            <person name="Martin F."/>
        </authorList>
    </citation>
    <scope>NUCLEOTIDE SEQUENCE [LARGE SCALE GENOMIC DNA]</scope>
    <source>
        <strain evidence="7 8">DAOM 197198</strain>
    </source>
</reference>
<evidence type="ECO:0000256" key="3">
    <source>
        <dbReference type="ARBA" id="ARBA00022723"/>
    </source>
</evidence>
<accession>A0A2P4Q2P8</accession>
<dbReference type="GO" id="GO:0020037">
    <property type="term" value="F:heme binding"/>
    <property type="evidence" value="ECO:0007669"/>
    <property type="project" value="InterPro"/>
</dbReference>